<feature type="region of interest" description="Disordered" evidence="1">
    <location>
        <begin position="97"/>
        <end position="125"/>
    </location>
</feature>
<dbReference type="Proteomes" id="UP000289738">
    <property type="component" value="Chromosome A07"/>
</dbReference>
<feature type="region of interest" description="Disordered" evidence="1">
    <location>
        <begin position="354"/>
        <end position="384"/>
    </location>
</feature>
<dbReference type="STRING" id="3818.A0A445CED0"/>
<dbReference type="InterPro" id="IPR017896">
    <property type="entry name" value="4Fe4S_Fe-S-bd"/>
</dbReference>
<feature type="compositionally biased region" description="Polar residues" evidence="1">
    <location>
        <begin position="362"/>
        <end position="384"/>
    </location>
</feature>
<comment type="caution">
    <text evidence="3">The sequence shown here is derived from an EMBL/GenBank/DDBJ whole genome shotgun (WGS) entry which is preliminary data.</text>
</comment>
<dbReference type="PANTHER" id="PTHR31973:SF187">
    <property type="entry name" value="MUTATOR TRANSPOSASE MUDRA PROTEIN"/>
    <property type="match status" value="1"/>
</dbReference>
<gene>
    <name evidence="3" type="ORF">Ahy_A07g035721</name>
</gene>
<feature type="region of interest" description="Disordered" evidence="1">
    <location>
        <begin position="175"/>
        <end position="198"/>
    </location>
</feature>
<organism evidence="3 4">
    <name type="scientific">Arachis hypogaea</name>
    <name type="common">Peanut</name>
    <dbReference type="NCBI Taxonomy" id="3818"/>
    <lineage>
        <taxon>Eukaryota</taxon>
        <taxon>Viridiplantae</taxon>
        <taxon>Streptophyta</taxon>
        <taxon>Embryophyta</taxon>
        <taxon>Tracheophyta</taxon>
        <taxon>Spermatophyta</taxon>
        <taxon>Magnoliopsida</taxon>
        <taxon>eudicotyledons</taxon>
        <taxon>Gunneridae</taxon>
        <taxon>Pentapetalae</taxon>
        <taxon>rosids</taxon>
        <taxon>fabids</taxon>
        <taxon>Fabales</taxon>
        <taxon>Fabaceae</taxon>
        <taxon>Papilionoideae</taxon>
        <taxon>50 kb inversion clade</taxon>
        <taxon>dalbergioids sensu lato</taxon>
        <taxon>Dalbergieae</taxon>
        <taxon>Pterocarpus clade</taxon>
        <taxon>Arachis</taxon>
    </lineage>
</organism>
<evidence type="ECO:0000313" key="3">
    <source>
        <dbReference type="EMBL" id="RYR49297.1"/>
    </source>
</evidence>
<sequence>MVYYPDNKACLGDLDVDTLDAFYLRNYHKKLGYDKIKQYWWHVPGKGLENGLRSLNNDKEIREMVKCAKINNGVIDVYLEHGVSLPKVLEGKDSIFKPNLDEDSSSESDTGMKNINSGSRSRVKNVGPLAKGKEKILVEDDAFVQEVSDEEGDLIFIGSFAEGVVYGLDPGANSNGANSWHSDEMKTPPNSEDELEEDNDSNDACLVFREGARLNDLHLEVGIKFETKWDFSKDVKEYKIQEGRRIRLAKNDCIRCKAVCKVKECPWVVYASRDHEDTCWQIKTFNDDNTCPREDRNRAANRKKVRKYPNFRHCKATTYFKTRFDLTLNKSSISRALMDARSVVYGDGQESLGARRKPLSKLPTQVSNSNSKLPTQVANSNTNS</sequence>
<dbReference type="EMBL" id="SDMP01000007">
    <property type="protein sequence ID" value="RYR49297.1"/>
    <property type="molecule type" value="Genomic_DNA"/>
</dbReference>
<dbReference type="PANTHER" id="PTHR31973">
    <property type="entry name" value="POLYPROTEIN, PUTATIVE-RELATED"/>
    <property type="match status" value="1"/>
</dbReference>
<dbReference type="PROSITE" id="PS51379">
    <property type="entry name" value="4FE4S_FER_2"/>
    <property type="match status" value="1"/>
</dbReference>
<evidence type="ECO:0000256" key="1">
    <source>
        <dbReference type="SAM" id="MobiDB-lite"/>
    </source>
</evidence>
<dbReference type="AlphaFoldDB" id="A0A445CED0"/>
<name>A0A445CED0_ARAHY</name>
<evidence type="ECO:0000259" key="2">
    <source>
        <dbReference type="PROSITE" id="PS51379"/>
    </source>
</evidence>
<feature type="compositionally biased region" description="Polar residues" evidence="1">
    <location>
        <begin position="107"/>
        <end position="120"/>
    </location>
</feature>
<dbReference type="Pfam" id="PF26130">
    <property type="entry name" value="PB1-like"/>
    <property type="match status" value="1"/>
</dbReference>
<proteinExistence type="predicted"/>
<dbReference type="Pfam" id="PF03108">
    <property type="entry name" value="DBD_Tnp_Mut"/>
    <property type="match status" value="1"/>
</dbReference>
<feature type="domain" description="4Fe-4S ferredoxin-type" evidence="2">
    <location>
        <begin position="244"/>
        <end position="275"/>
    </location>
</feature>
<accession>A0A445CED0</accession>
<keyword evidence="4" id="KW-1185">Reference proteome</keyword>
<reference evidence="3 4" key="1">
    <citation type="submission" date="2019-01" db="EMBL/GenBank/DDBJ databases">
        <title>Sequencing of cultivated peanut Arachis hypogaea provides insights into genome evolution and oil improvement.</title>
        <authorList>
            <person name="Chen X."/>
        </authorList>
    </citation>
    <scope>NUCLEOTIDE SEQUENCE [LARGE SCALE GENOMIC DNA]</scope>
    <source>
        <strain evidence="4">cv. Fuhuasheng</strain>
        <tissue evidence="3">Leaves</tissue>
    </source>
</reference>
<evidence type="ECO:0000313" key="4">
    <source>
        <dbReference type="Proteomes" id="UP000289738"/>
    </source>
</evidence>
<dbReference type="InterPro" id="IPR004332">
    <property type="entry name" value="Transposase_MuDR"/>
</dbReference>
<dbReference type="InterPro" id="IPR058594">
    <property type="entry name" value="PB1-like_dom_pln"/>
</dbReference>
<protein>
    <recommendedName>
        <fullName evidence="2">4Fe-4S ferredoxin-type domain-containing protein</fullName>
    </recommendedName>
</protein>